<feature type="transmembrane region" description="Helical" evidence="1">
    <location>
        <begin position="105"/>
        <end position="124"/>
    </location>
</feature>
<dbReference type="EMBL" id="OQ970404">
    <property type="protein sequence ID" value="WPO56511.1"/>
    <property type="molecule type" value="mRNA"/>
</dbReference>
<dbReference type="AlphaFoldDB" id="A0AAU0QP72"/>
<organism evidence="2">
    <name type="scientific">Leucinodes orbonalis</name>
    <dbReference type="NCBI Taxonomy" id="711050"/>
    <lineage>
        <taxon>Eukaryota</taxon>
        <taxon>Metazoa</taxon>
        <taxon>Ecdysozoa</taxon>
        <taxon>Arthropoda</taxon>
        <taxon>Hexapoda</taxon>
        <taxon>Insecta</taxon>
        <taxon>Pterygota</taxon>
        <taxon>Neoptera</taxon>
        <taxon>Endopterygota</taxon>
        <taxon>Lepidoptera</taxon>
        <taxon>Glossata</taxon>
        <taxon>Ditrysia</taxon>
        <taxon>Pyraloidea</taxon>
        <taxon>Crambidae</taxon>
        <taxon>Spilomelinae</taxon>
        <taxon>Leucinodes</taxon>
    </lineage>
</organism>
<accession>A0AAU0QP72</accession>
<sequence length="138" mass="17064">MDEKFSYLSVAHHIKYLQACGQYRLDKKSPEIWKFLHTIYMRSVLIFFVFYTFQQVLKINEVRDDIDKVMGTIFLFLTYTDWTYKCIIYWKKSEEINDLLDVMKGIWLFIFWEFKLFFYLFTYIGKYKECARLLSLRE</sequence>
<keyword evidence="1" id="KW-0812">Transmembrane</keyword>
<reference evidence="2" key="1">
    <citation type="submission" date="2023-05" db="EMBL/GenBank/DDBJ databases">
        <authorList>
            <person name="Pathak J."/>
            <person name="Thiruvengadam V."/>
            <person name="Gracy G.R."/>
            <person name="M M."/>
        </authorList>
    </citation>
    <scope>NUCLEOTIDE SEQUENCE</scope>
    <source>
        <tissue evidence="2">Head and antenna</tissue>
    </source>
</reference>
<feature type="transmembrane region" description="Helical" evidence="1">
    <location>
        <begin position="39"/>
        <end position="57"/>
    </location>
</feature>
<keyword evidence="2" id="KW-0675">Receptor</keyword>
<proteinExistence type="evidence at transcript level"/>
<evidence type="ECO:0000256" key="1">
    <source>
        <dbReference type="SAM" id="Phobius"/>
    </source>
</evidence>
<protein>
    <submittedName>
        <fullName evidence="2">Odorant receptor</fullName>
    </submittedName>
</protein>
<keyword evidence="1" id="KW-1133">Transmembrane helix</keyword>
<feature type="transmembrane region" description="Helical" evidence="1">
    <location>
        <begin position="69"/>
        <end position="90"/>
    </location>
</feature>
<keyword evidence="1" id="KW-0472">Membrane</keyword>
<name>A0AAU0QP72_9NEOP</name>
<evidence type="ECO:0000313" key="2">
    <source>
        <dbReference type="EMBL" id="WPO56511.1"/>
    </source>
</evidence>